<proteinExistence type="predicted"/>
<evidence type="ECO:0000313" key="1">
    <source>
        <dbReference type="EMBL" id="CAF0825758.1"/>
    </source>
</evidence>
<dbReference type="Proteomes" id="UP000677228">
    <property type="component" value="Unassembled WGS sequence"/>
</dbReference>
<keyword evidence="5" id="KW-1185">Reference proteome</keyword>
<feature type="non-terminal residue" evidence="2">
    <location>
        <position position="1"/>
    </location>
</feature>
<name>A0A815CXD4_9BILA</name>
<protein>
    <submittedName>
        <fullName evidence="2">Uncharacterized protein</fullName>
    </submittedName>
</protein>
<organism evidence="2 5">
    <name type="scientific">Didymodactylos carnosus</name>
    <dbReference type="NCBI Taxonomy" id="1234261"/>
    <lineage>
        <taxon>Eukaryota</taxon>
        <taxon>Metazoa</taxon>
        <taxon>Spiralia</taxon>
        <taxon>Gnathifera</taxon>
        <taxon>Rotifera</taxon>
        <taxon>Eurotatoria</taxon>
        <taxon>Bdelloidea</taxon>
        <taxon>Philodinida</taxon>
        <taxon>Philodinidae</taxon>
        <taxon>Didymodactylos</taxon>
    </lineage>
</organism>
<dbReference type="Proteomes" id="UP000681722">
    <property type="component" value="Unassembled WGS sequence"/>
</dbReference>
<dbReference type="EMBL" id="CAJOBA010001703">
    <property type="protein sequence ID" value="CAF3610228.1"/>
    <property type="molecule type" value="Genomic_DNA"/>
</dbReference>
<dbReference type="Proteomes" id="UP000682733">
    <property type="component" value="Unassembled WGS sequence"/>
</dbReference>
<dbReference type="OrthoDB" id="9984600at2759"/>
<dbReference type="EMBL" id="CAJNOK010001703">
    <property type="protein sequence ID" value="CAF0825758.1"/>
    <property type="molecule type" value="Genomic_DNA"/>
</dbReference>
<sequence length="114" mass="13129">FEKYSFSGSELASTYYVQPNRHLLSKSKEISPTYRQSRRFHWEQTSRDNRDITPDILSYTQYISVSGGDGGFYSQEACRLTSTICSHDYQCCSGKCRCVKWGTVGAMSCWKKCF</sequence>
<dbReference type="EMBL" id="CAJOBC010032297">
    <property type="protein sequence ID" value="CAF4095437.1"/>
    <property type="molecule type" value="Genomic_DNA"/>
</dbReference>
<dbReference type="Proteomes" id="UP000663829">
    <property type="component" value="Unassembled WGS sequence"/>
</dbReference>
<evidence type="ECO:0000313" key="4">
    <source>
        <dbReference type="EMBL" id="CAF4095437.1"/>
    </source>
</evidence>
<reference evidence="2" key="1">
    <citation type="submission" date="2021-02" db="EMBL/GenBank/DDBJ databases">
        <authorList>
            <person name="Nowell W R."/>
        </authorList>
    </citation>
    <scope>NUCLEOTIDE SEQUENCE</scope>
</reference>
<comment type="caution">
    <text evidence="2">The sequence shown here is derived from an EMBL/GenBank/DDBJ whole genome shotgun (WGS) entry which is preliminary data.</text>
</comment>
<dbReference type="AlphaFoldDB" id="A0A815CXD4"/>
<evidence type="ECO:0000313" key="3">
    <source>
        <dbReference type="EMBL" id="CAF3610228.1"/>
    </source>
</evidence>
<evidence type="ECO:0000313" key="5">
    <source>
        <dbReference type="Proteomes" id="UP000663829"/>
    </source>
</evidence>
<evidence type="ECO:0000313" key="2">
    <source>
        <dbReference type="EMBL" id="CAF1290306.1"/>
    </source>
</evidence>
<dbReference type="EMBL" id="CAJNOQ010012019">
    <property type="protein sequence ID" value="CAF1290306.1"/>
    <property type="molecule type" value="Genomic_DNA"/>
</dbReference>
<accession>A0A815CXD4</accession>
<gene>
    <name evidence="2" type="ORF">GPM918_LOCUS28002</name>
    <name evidence="1" type="ORF">OVA965_LOCUS5886</name>
    <name evidence="4" type="ORF">SRO942_LOCUS28432</name>
    <name evidence="3" type="ORF">TMI583_LOCUS5883</name>
</gene>